<dbReference type="PANTHER" id="PTHR45453">
    <property type="entry name" value="PHOSPHATE REGULON SENSOR PROTEIN PHOR"/>
    <property type="match status" value="1"/>
</dbReference>
<proteinExistence type="predicted"/>
<dbReference type="PRINTS" id="PR00344">
    <property type="entry name" value="BCTRLSENSOR"/>
</dbReference>
<dbReference type="Pfam" id="PF02518">
    <property type="entry name" value="HATPase_c"/>
    <property type="match status" value="1"/>
</dbReference>
<protein>
    <recommendedName>
        <fullName evidence="2">histidine kinase</fullName>
        <ecNumber evidence="2">2.7.13.3</ecNumber>
    </recommendedName>
</protein>
<comment type="caution">
    <text evidence="8">The sequence shown here is derived from an EMBL/GenBank/DDBJ whole genome shotgun (WGS) entry which is preliminary data.</text>
</comment>
<evidence type="ECO:0000256" key="5">
    <source>
        <dbReference type="ARBA" id="ARBA00022777"/>
    </source>
</evidence>
<dbReference type="InterPro" id="IPR003594">
    <property type="entry name" value="HATPase_dom"/>
</dbReference>
<dbReference type="GO" id="GO:0000155">
    <property type="term" value="F:phosphorelay sensor kinase activity"/>
    <property type="evidence" value="ECO:0007669"/>
    <property type="project" value="TreeGrafter"/>
</dbReference>
<evidence type="ECO:0000259" key="7">
    <source>
        <dbReference type="PROSITE" id="PS50109"/>
    </source>
</evidence>
<dbReference type="EC" id="2.7.13.3" evidence="2"/>
<evidence type="ECO:0000313" key="9">
    <source>
        <dbReference type="Proteomes" id="UP000233398"/>
    </source>
</evidence>
<dbReference type="PANTHER" id="PTHR45453:SF1">
    <property type="entry name" value="PHOSPHATE REGULON SENSOR PROTEIN PHOR"/>
    <property type="match status" value="1"/>
</dbReference>
<dbReference type="GO" id="GO:0016036">
    <property type="term" value="P:cellular response to phosphate starvation"/>
    <property type="evidence" value="ECO:0007669"/>
    <property type="project" value="TreeGrafter"/>
</dbReference>
<dbReference type="InterPro" id="IPR036890">
    <property type="entry name" value="HATPase_C_sf"/>
</dbReference>
<dbReference type="InterPro" id="IPR050351">
    <property type="entry name" value="BphY/WalK/GraS-like"/>
</dbReference>
<dbReference type="Gene3D" id="3.30.565.10">
    <property type="entry name" value="Histidine kinase-like ATPase, C-terminal domain"/>
    <property type="match status" value="1"/>
</dbReference>
<dbReference type="Proteomes" id="UP000233398">
    <property type="component" value="Unassembled WGS sequence"/>
</dbReference>
<dbReference type="SUPFAM" id="SSF55874">
    <property type="entry name" value="ATPase domain of HSP90 chaperone/DNA topoisomerase II/histidine kinase"/>
    <property type="match status" value="1"/>
</dbReference>
<keyword evidence="9" id="KW-1185">Reference proteome</keyword>
<keyword evidence="3" id="KW-0597">Phosphoprotein</keyword>
<evidence type="ECO:0000256" key="4">
    <source>
        <dbReference type="ARBA" id="ARBA00022679"/>
    </source>
</evidence>
<dbReference type="PROSITE" id="PS50109">
    <property type="entry name" value="HIS_KIN"/>
    <property type="match status" value="1"/>
</dbReference>
<evidence type="ECO:0000256" key="2">
    <source>
        <dbReference type="ARBA" id="ARBA00012438"/>
    </source>
</evidence>
<name>A0A2N0VEN5_9BACT</name>
<evidence type="ECO:0000256" key="1">
    <source>
        <dbReference type="ARBA" id="ARBA00000085"/>
    </source>
</evidence>
<accession>A0A2N0VEN5</accession>
<dbReference type="EMBL" id="PISP01000006">
    <property type="protein sequence ID" value="PKD42620.1"/>
    <property type="molecule type" value="Genomic_DNA"/>
</dbReference>
<sequence>MEIKKDLTVTDDQLNELEMHSVINILTVINSQLHFIQFETDHPELTGPLIDQTLEFADAAREKDQSVFNEPKINAFQKEVIEMLGNLNDLQPLLNDGSSVSEFHSIFNDIFKVFDDRLEEIFHRWNHPNRWESFLIHDFKEEFQKFFYTLEKNSRGRYRIIYNIAQQEEKDYLVQFEVNSDDSDTIYLPLLIKDVIRDLVANARKYTLPGGNIEVGMTQINGVFKFVVQDSGYGIPEEEISKIIEFGYRASNVIDEVRTMGGGFGLTKAYHITQKFGGRFWIDSKLDEGTKITIEIPIPKQILENEIHA</sequence>
<dbReference type="InterPro" id="IPR004358">
    <property type="entry name" value="Sig_transdc_His_kin-like_C"/>
</dbReference>
<feature type="domain" description="Histidine kinase" evidence="7">
    <location>
        <begin position="192"/>
        <end position="300"/>
    </location>
</feature>
<comment type="catalytic activity">
    <reaction evidence="1">
        <text>ATP + protein L-histidine = ADP + protein N-phospho-L-histidine.</text>
        <dbReference type="EC" id="2.7.13.3"/>
    </reaction>
</comment>
<dbReference type="SMART" id="SM00387">
    <property type="entry name" value="HATPase_c"/>
    <property type="match status" value="1"/>
</dbReference>
<evidence type="ECO:0000256" key="3">
    <source>
        <dbReference type="ARBA" id="ARBA00022553"/>
    </source>
</evidence>
<dbReference type="InterPro" id="IPR005467">
    <property type="entry name" value="His_kinase_dom"/>
</dbReference>
<reference evidence="8 9" key="1">
    <citation type="submission" date="2017-11" db="EMBL/GenBank/DDBJ databases">
        <title>Rhodohalobacter 15182 sp. nov., isolated from a salt lake.</title>
        <authorList>
            <person name="Han S."/>
        </authorList>
    </citation>
    <scope>NUCLEOTIDE SEQUENCE [LARGE SCALE GENOMIC DNA]</scope>
    <source>
        <strain evidence="8 9">15182</strain>
    </source>
</reference>
<evidence type="ECO:0000313" key="8">
    <source>
        <dbReference type="EMBL" id="PKD42620.1"/>
    </source>
</evidence>
<evidence type="ECO:0000256" key="6">
    <source>
        <dbReference type="ARBA" id="ARBA00023012"/>
    </source>
</evidence>
<dbReference type="GO" id="GO:0005886">
    <property type="term" value="C:plasma membrane"/>
    <property type="evidence" value="ECO:0007669"/>
    <property type="project" value="TreeGrafter"/>
</dbReference>
<dbReference type="RefSeq" id="WP_101074317.1">
    <property type="nucleotide sequence ID" value="NZ_PISP01000006.1"/>
</dbReference>
<organism evidence="8 9">
    <name type="scientific">Rhodohalobacter barkolensis</name>
    <dbReference type="NCBI Taxonomy" id="2053187"/>
    <lineage>
        <taxon>Bacteria</taxon>
        <taxon>Pseudomonadati</taxon>
        <taxon>Balneolota</taxon>
        <taxon>Balneolia</taxon>
        <taxon>Balneolales</taxon>
        <taxon>Balneolaceae</taxon>
        <taxon>Rhodohalobacter</taxon>
    </lineage>
</organism>
<dbReference type="AlphaFoldDB" id="A0A2N0VEN5"/>
<keyword evidence="6" id="KW-0902">Two-component regulatory system</keyword>
<dbReference type="GO" id="GO:0004721">
    <property type="term" value="F:phosphoprotein phosphatase activity"/>
    <property type="evidence" value="ECO:0007669"/>
    <property type="project" value="TreeGrafter"/>
</dbReference>
<keyword evidence="5" id="KW-0418">Kinase</keyword>
<dbReference type="OrthoDB" id="9781208at2"/>
<gene>
    <name evidence="8" type="ORF">CWD77_14525</name>
</gene>
<keyword evidence="4" id="KW-0808">Transferase</keyword>